<keyword evidence="1" id="KW-1133">Transmembrane helix</keyword>
<feature type="transmembrane region" description="Helical" evidence="1">
    <location>
        <begin position="53"/>
        <end position="73"/>
    </location>
</feature>
<evidence type="ECO:0000256" key="1">
    <source>
        <dbReference type="SAM" id="Phobius"/>
    </source>
</evidence>
<keyword evidence="3" id="KW-1185">Reference proteome</keyword>
<dbReference type="SUPFAM" id="SSF56235">
    <property type="entry name" value="N-terminal nucleophile aminohydrolases (Ntn hydrolases)"/>
    <property type="match status" value="1"/>
</dbReference>
<evidence type="ECO:0000313" key="2">
    <source>
        <dbReference type="EMBL" id="MEQ2215491.1"/>
    </source>
</evidence>
<organism evidence="2 3">
    <name type="scientific">Xenoophorus captivus</name>
    <dbReference type="NCBI Taxonomy" id="1517983"/>
    <lineage>
        <taxon>Eukaryota</taxon>
        <taxon>Metazoa</taxon>
        <taxon>Chordata</taxon>
        <taxon>Craniata</taxon>
        <taxon>Vertebrata</taxon>
        <taxon>Euteleostomi</taxon>
        <taxon>Actinopterygii</taxon>
        <taxon>Neopterygii</taxon>
        <taxon>Teleostei</taxon>
        <taxon>Neoteleostei</taxon>
        <taxon>Acanthomorphata</taxon>
        <taxon>Ovalentaria</taxon>
        <taxon>Atherinomorphae</taxon>
        <taxon>Cyprinodontiformes</taxon>
        <taxon>Goodeidae</taxon>
        <taxon>Xenoophorus</taxon>
    </lineage>
</organism>
<accession>A0ABV0S518</accession>
<proteinExistence type="predicted"/>
<keyword evidence="1" id="KW-0812">Transmembrane</keyword>
<dbReference type="Proteomes" id="UP001434883">
    <property type="component" value="Unassembled WGS sequence"/>
</dbReference>
<evidence type="ECO:0008006" key="4">
    <source>
        <dbReference type="Google" id="ProtNLM"/>
    </source>
</evidence>
<evidence type="ECO:0000313" key="3">
    <source>
        <dbReference type="Proteomes" id="UP001434883"/>
    </source>
</evidence>
<sequence>SNDSKFPGFPSAEFVVIHNGIITNYKELKEYLAIKQCVRVIASDIVLCLKSPVILLLTLLLSNSLYSALPALFSSRQERKPAAHWCAKRAQAAIRAHLSPVQQW</sequence>
<protein>
    <recommendedName>
        <fullName evidence="4">Glutamine amidotransferase type-2 domain-containing protein</fullName>
    </recommendedName>
</protein>
<keyword evidence="1" id="KW-0472">Membrane</keyword>
<dbReference type="EMBL" id="JAHRIN010068382">
    <property type="protein sequence ID" value="MEQ2215491.1"/>
    <property type="molecule type" value="Genomic_DNA"/>
</dbReference>
<feature type="non-terminal residue" evidence="2">
    <location>
        <position position="1"/>
    </location>
</feature>
<reference evidence="2 3" key="1">
    <citation type="submission" date="2021-06" db="EMBL/GenBank/DDBJ databases">
        <authorList>
            <person name="Palmer J.M."/>
        </authorList>
    </citation>
    <scope>NUCLEOTIDE SEQUENCE [LARGE SCALE GENOMIC DNA]</scope>
    <source>
        <strain evidence="2 3">XC_2019</strain>
        <tissue evidence="2">Muscle</tissue>
    </source>
</reference>
<dbReference type="Gene3D" id="3.60.20.10">
    <property type="entry name" value="Glutamine Phosphoribosylpyrophosphate, subunit 1, domain 1"/>
    <property type="match status" value="1"/>
</dbReference>
<comment type="caution">
    <text evidence="2">The sequence shown here is derived from an EMBL/GenBank/DDBJ whole genome shotgun (WGS) entry which is preliminary data.</text>
</comment>
<gene>
    <name evidence="2" type="ORF">XENOCAPTIV_001697</name>
</gene>
<name>A0ABV0S518_9TELE</name>
<dbReference type="InterPro" id="IPR029055">
    <property type="entry name" value="Ntn_hydrolases_N"/>
</dbReference>